<dbReference type="InterPro" id="IPR005475">
    <property type="entry name" value="Transketolase-like_Pyr-bd"/>
</dbReference>
<dbReference type="SUPFAM" id="SSF53098">
    <property type="entry name" value="Ribonuclease H-like"/>
    <property type="match status" value="1"/>
</dbReference>
<dbReference type="PROSITE" id="PS51959">
    <property type="entry name" value="ENDOU"/>
    <property type="match status" value="1"/>
</dbReference>
<dbReference type="InterPro" id="IPR011603">
    <property type="entry name" value="2oxoglutarate_DH_E1"/>
</dbReference>
<dbReference type="GO" id="GO:0042575">
    <property type="term" value="C:DNA polymerase complex"/>
    <property type="evidence" value="ECO:0007669"/>
    <property type="project" value="UniProtKB-ARBA"/>
</dbReference>
<dbReference type="Gene3D" id="3.40.50.970">
    <property type="match status" value="1"/>
</dbReference>
<proteinExistence type="inferred from homology"/>
<dbReference type="Pfam" id="PF09412">
    <property type="entry name" value="XendoU"/>
    <property type="match status" value="1"/>
</dbReference>
<dbReference type="InterPro" id="IPR001584">
    <property type="entry name" value="Integrase_cat-core"/>
</dbReference>
<evidence type="ECO:0000256" key="1">
    <source>
        <dbReference type="ARBA" id="ARBA00001964"/>
    </source>
</evidence>
<keyword evidence="3" id="KW-0378">Hydrolase</keyword>
<dbReference type="Gene3D" id="3.30.70.270">
    <property type="match status" value="1"/>
</dbReference>
<dbReference type="GO" id="GO:0071897">
    <property type="term" value="P:DNA biosynthetic process"/>
    <property type="evidence" value="ECO:0007669"/>
    <property type="project" value="UniProtKB-ARBA"/>
</dbReference>
<dbReference type="InterPro" id="IPR043128">
    <property type="entry name" value="Rev_trsase/Diguanyl_cyclase"/>
</dbReference>
<feature type="compositionally biased region" description="Acidic residues" evidence="7">
    <location>
        <begin position="297"/>
        <end position="311"/>
    </location>
</feature>
<evidence type="ECO:0000256" key="3">
    <source>
        <dbReference type="ARBA" id="ARBA00022801"/>
    </source>
</evidence>
<evidence type="ECO:0000313" key="11">
    <source>
        <dbReference type="Proteomes" id="UP000719412"/>
    </source>
</evidence>
<reference evidence="10" key="1">
    <citation type="journal article" date="2020" name="J Insects Food Feed">
        <title>The yellow mealworm (Tenebrio molitor) genome: a resource for the emerging insects as food and feed industry.</title>
        <authorList>
            <person name="Eriksson T."/>
            <person name="Andere A."/>
            <person name="Kelstrup H."/>
            <person name="Emery V."/>
            <person name="Picard C."/>
        </authorList>
    </citation>
    <scope>NUCLEOTIDE SEQUENCE</scope>
    <source>
        <strain evidence="10">Stoneville</strain>
        <tissue evidence="10">Whole head</tissue>
    </source>
</reference>
<evidence type="ECO:0000256" key="2">
    <source>
        <dbReference type="ARBA" id="ARBA00006936"/>
    </source>
</evidence>
<dbReference type="InterPro" id="IPR042179">
    <property type="entry name" value="KGD_C_sf"/>
</dbReference>
<dbReference type="InterPro" id="IPR037227">
    <property type="entry name" value="EndoU-like"/>
</dbReference>
<dbReference type="GO" id="GO:0004521">
    <property type="term" value="F:RNA endonuclease activity"/>
    <property type="evidence" value="ECO:0007669"/>
    <property type="project" value="InterPro"/>
</dbReference>
<dbReference type="Gene3D" id="1.10.287.1150">
    <property type="entry name" value="TPP helical domain"/>
    <property type="match status" value="1"/>
</dbReference>
<dbReference type="CDD" id="cd09272">
    <property type="entry name" value="RNase_HI_RT_Ty1"/>
    <property type="match status" value="1"/>
</dbReference>
<evidence type="ECO:0000256" key="5">
    <source>
        <dbReference type="ARBA" id="ARBA00023002"/>
    </source>
</evidence>
<comment type="similarity">
    <text evidence="2">Belongs to the alpha-ketoglutarate dehydrogenase family.</text>
</comment>
<protein>
    <submittedName>
        <fullName evidence="10">Uncharacterized protein</fullName>
    </submittedName>
</protein>
<comment type="caution">
    <text evidence="10">The sequence shown here is derived from an EMBL/GenBank/DDBJ whole genome shotgun (WGS) entry which is preliminary data.</text>
</comment>
<dbReference type="InterPro" id="IPR001017">
    <property type="entry name" value="DH_E1"/>
</dbReference>
<dbReference type="Gene3D" id="3.40.50.12470">
    <property type="match status" value="1"/>
</dbReference>
<dbReference type="CDD" id="cd02016">
    <property type="entry name" value="TPP_E1_OGDC_like"/>
    <property type="match status" value="1"/>
</dbReference>
<evidence type="ECO:0000259" key="8">
    <source>
        <dbReference type="PROSITE" id="PS50994"/>
    </source>
</evidence>
<evidence type="ECO:0000259" key="9">
    <source>
        <dbReference type="PROSITE" id="PS51959"/>
    </source>
</evidence>
<dbReference type="PANTHER" id="PTHR23152:SF4">
    <property type="entry name" value="2-OXOADIPATE DEHYDROGENASE COMPLEX COMPONENT E1"/>
    <property type="match status" value="1"/>
</dbReference>
<dbReference type="SUPFAM" id="SSF142877">
    <property type="entry name" value="EndoU-like"/>
    <property type="match status" value="1"/>
</dbReference>
<dbReference type="Gene3D" id="3.30.420.10">
    <property type="entry name" value="Ribonuclease H-like superfamily/Ribonuclease H"/>
    <property type="match status" value="1"/>
</dbReference>
<dbReference type="Proteomes" id="UP000719412">
    <property type="component" value="Unassembled WGS sequence"/>
</dbReference>
<feature type="domain" description="Integrase catalytic" evidence="8">
    <location>
        <begin position="53"/>
        <end position="219"/>
    </location>
</feature>
<feature type="compositionally biased region" description="Polar residues" evidence="7">
    <location>
        <begin position="894"/>
        <end position="924"/>
    </location>
</feature>
<dbReference type="PROSITE" id="PS50994">
    <property type="entry name" value="INTEGRASE"/>
    <property type="match status" value="1"/>
</dbReference>
<feature type="compositionally biased region" description="Acidic residues" evidence="7">
    <location>
        <begin position="319"/>
        <end position="329"/>
    </location>
</feature>
<dbReference type="InterPro" id="IPR012337">
    <property type="entry name" value="RNaseH-like_sf"/>
</dbReference>
<feature type="compositionally biased region" description="Polar residues" evidence="7">
    <location>
        <begin position="341"/>
        <end position="352"/>
    </location>
</feature>
<dbReference type="Pfam" id="PF02779">
    <property type="entry name" value="Transket_pyr"/>
    <property type="match status" value="1"/>
</dbReference>
<dbReference type="CDD" id="cd21159">
    <property type="entry name" value="XendoU"/>
    <property type="match status" value="1"/>
</dbReference>
<sequence length="1921" mass="219494">MLRLGHIGNSKLPKLSQIVDGVTISAKNAETSPCDVCVGGKQTKLPHKEKRPRTNRPLELVHSDLLGPVTPESHDKKKYILTFIDDFTHFTVAYPISSKTEIPRFFRKYEAMATAHFNLKISRFRSDNGREYMTNALMEHFEKQGIQMECTVPYTPEQNGVAERLNRTIVEKARCMLLSSNLPKSFWTEAVTTAAFLINRSPTVALENCTPAEKWFGFKPNLKKVRIFGCLVYQHIPKQLNPSKFDTRTRKCILLGYAPNGYRLWLLEERKVVVGHDVIFDEATFPSPYGNANTADREEDTEEEDAKEEDTEEKKLENEEPDEDEEENWNDATETPGAKTQKFTPTQTSLPRRSSRTKRKPEYFDEYTVIALNVEAYVDEAPLDYEDIKNLEDRKKWYQAVLEELRALDINETWTYTKLPPGKTAINNKWMFRLKKDANGEPQRYKARLVIKGCSQKRGIDYDEVYAPVARLTTIRTLLSVIHENNLHAMQMDVKNAFLHGKLKETIYMKVPDGINGKNGLVCKLNRSLYGLKQAPRVWNERFDTFVKGIHFKQSPHDRCLYIKIQNGTKIYLLLYVDDIILAGDDKTTLDQVTAALKREFSMSDLGELRNFLGISITRNDNEMGLSQFGYIKKLLTRFGMQDCKGAKTPMDAKIQPEQVEPADCIVDTKPYRELIGCLMNLMLCTRPDLSAALNFYSRFQANATDKQWVEAKRMLRYLKDTQHFGLIYRRQTAPVLTAYADSDWAGSLDRKSTTGFLLQVHGNVVCWSTKKQNTVALSSTEAEYVALACAAAELVWLRNLLRDMHVTYEDSTIMFEDNQSCIHLLSKYEHRRMKHLDVKYHFVRDLAMSKIIDVNPNNGTTPWPALGQRHRPNINFENNPTWVRPNQRSNVMTNWQRRDPNSNFNAGSRGNNQNRNAASNVPNSGEVKDDELREFSESLLNKDVNNAAKYVTINLQSKTTSRSERDEAPLPLLSIDKEAFKISSIGKLLNLHDNYVVESNVNEHYTPQEKNEENNLLDDILNTSIMQHTRNFLIEKGKIGRDPKEFKDIMREIWFNMYSRGSGRIGSSGFEHVFLTEIKKGQVSGLHNWIYFNDAEKKNEANYLGYMKKIDLGNKGIILKYHFTFHGIDKPVGSMFIGTSPELEMALYTTCFLLRADKICPLKLNGSRFIIRTYTYRLVTAYRQHAHKNADVNPVVLTREISILPELDPKRYGLSENDKVNFSGIINTQKEEGTVAEALEFLHKVYSKAIAVEFAHLENEEEIEWFSKRTEEVVPEEVDNATKLRLGTELLRSQNFDNFLANKFSGLKRYGGEGAESMMAFFSEFFQLGLYDGLEEVVIGMPHRGRLNFLTGPLNFPPVEMFAKLKGRSNFSSQYKVTGDIVYHFISSTDIQSGDKTLHVSLLHNPSHLEVVNPVSMGKTRAKQLDTRDGDYGGCRWSDKILNLQVHGDAAIIGQGVNQECLALSGTPHFEIGGTVHLVVNNQLGFTTPADRGRSSRYCTDVGKMISAPVIHVNGDFPEMVIKAAKLAFEYQRKFRKEVFVDMNCYRQWGHNELDDPTFTNPALYGIIRSRETVPDLYVKKLIDEGVMTEEQKDTILSGHTKWLNEHLKAADNYKPRDIYFKKQWEGLTQAEDTVTTWDTGIHLDLLTFIGSKSVKFPKDFNVHPTLLKNHVKNRLAKVAEGTEVDWSTAETLALGSLLYEGYNVRISGQDVGRGTFSQRHVMLVDQQTNHIYIPLNNLHEQQQGFLEIANSILSEEAVLGYEYGMSIENPRNLIIWEAQFGDFFNGAQIILDTFISNGEAKWLWSSGLVMLLPHGYDGAGPEHSSSRMERFLQMTDSKEDEVDGDNVNMQVCQPSTPAQYFHLLRRQMVRNFRKPLVVIGPKTMLRLSSATSTFADMAPQTSFLPVLSKHDEKCWKEID</sequence>
<evidence type="ECO:0000256" key="7">
    <source>
        <dbReference type="SAM" id="MobiDB-lite"/>
    </source>
</evidence>
<keyword evidence="11" id="KW-1185">Reference proteome</keyword>
<dbReference type="GO" id="GO:0015074">
    <property type="term" value="P:DNA integration"/>
    <property type="evidence" value="ECO:0007669"/>
    <property type="project" value="InterPro"/>
</dbReference>
<evidence type="ECO:0000313" key="10">
    <source>
        <dbReference type="EMBL" id="KAH0819204.1"/>
    </source>
</evidence>
<dbReference type="GO" id="GO:0030976">
    <property type="term" value="F:thiamine pyrophosphate binding"/>
    <property type="evidence" value="ECO:0007669"/>
    <property type="project" value="InterPro"/>
</dbReference>
<dbReference type="SUPFAM" id="SSF56672">
    <property type="entry name" value="DNA/RNA polymerases"/>
    <property type="match status" value="1"/>
</dbReference>
<dbReference type="PANTHER" id="PTHR23152">
    <property type="entry name" value="2-OXOGLUTARATE DEHYDROGENASE"/>
    <property type="match status" value="1"/>
</dbReference>
<dbReference type="Pfam" id="PF07727">
    <property type="entry name" value="RVT_2"/>
    <property type="match status" value="1"/>
</dbReference>
<evidence type="ECO:0000256" key="4">
    <source>
        <dbReference type="ARBA" id="ARBA00022946"/>
    </source>
</evidence>
<keyword evidence="5" id="KW-0560">Oxidoreductase</keyword>
<name>A0A8J6LE33_TENMO</name>
<evidence type="ECO:0000256" key="6">
    <source>
        <dbReference type="ARBA" id="ARBA00023052"/>
    </source>
</evidence>
<comment type="cofactor">
    <cofactor evidence="1">
        <name>thiamine diphosphate</name>
        <dbReference type="ChEBI" id="CHEBI:58937"/>
    </cofactor>
</comment>
<feature type="domain" description="EndoU" evidence="9">
    <location>
        <begin position="929"/>
        <end position="1188"/>
    </location>
</feature>
<dbReference type="Gene3D" id="3.40.50.11610">
    <property type="entry name" value="Multifunctional 2-oxoglutarate metabolism enzyme, C-terminal domain"/>
    <property type="match status" value="1"/>
</dbReference>
<dbReference type="SMART" id="SM00861">
    <property type="entry name" value="Transket_pyr"/>
    <property type="match status" value="1"/>
</dbReference>
<dbReference type="Pfam" id="PF00665">
    <property type="entry name" value="rve"/>
    <property type="match status" value="1"/>
</dbReference>
<feature type="region of interest" description="Disordered" evidence="7">
    <location>
        <begin position="285"/>
        <end position="358"/>
    </location>
</feature>
<dbReference type="InterPro" id="IPR057670">
    <property type="entry name" value="SH3_retrovirus"/>
</dbReference>
<dbReference type="GO" id="GO:0003676">
    <property type="term" value="F:nucleic acid binding"/>
    <property type="evidence" value="ECO:0007669"/>
    <property type="project" value="InterPro"/>
</dbReference>
<dbReference type="EMBL" id="JABDTM020015259">
    <property type="protein sequence ID" value="KAH0819204.1"/>
    <property type="molecule type" value="Genomic_DNA"/>
</dbReference>
<keyword evidence="4" id="KW-0809">Transit peptide</keyword>
<dbReference type="Gene3D" id="3.10.10.10">
    <property type="entry name" value="HIV Type 1 Reverse Transcriptase, subunit A, domain 1"/>
    <property type="match status" value="1"/>
</dbReference>
<dbReference type="NCBIfam" id="NF006914">
    <property type="entry name" value="PRK09404.1"/>
    <property type="match status" value="1"/>
</dbReference>
<keyword evidence="6" id="KW-0786">Thiamine pyrophosphate</keyword>
<dbReference type="InterPro" id="IPR036397">
    <property type="entry name" value="RNaseH_sf"/>
</dbReference>
<organism evidence="10 11">
    <name type="scientific">Tenebrio molitor</name>
    <name type="common">Yellow mealworm beetle</name>
    <dbReference type="NCBI Taxonomy" id="7067"/>
    <lineage>
        <taxon>Eukaryota</taxon>
        <taxon>Metazoa</taxon>
        <taxon>Ecdysozoa</taxon>
        <taxon>Arthropoda</taxon>
        <taxon>Hexapoda</taxon>
        <taxon>Insecta</taxon>
        <taxon>Pterygota</taxon>
        <taxon>Neoptera</taxon>
        <taxon>Endopterygota</taxon>
        <taxon>Coleoptera</taxon>
        <taxon>Polyphaga</taxon>
        <taxon>Cucujiformia</taxon>
        <taxon>Tenebrionidae</taxon>
        <taxon>Tenebrio</taxon>
    </lineage>
</organism>
<reference evidence="10" key="2">
    <citation type="submission" date="2021-08" db="EMBL/GenBank/DDBJ databases">
        <authorList>
            <person name="Eriksson T."/>
        </authorList>
    </citation>
    <scope>NUCLEOTIDE SEQUENCE</scope>
    <source>
        <strain evidence="10">Stoneville</strain>
        <tissue evidence="10">Whole head</tissue>
    </source>
</reference>
<gene>
    <name evidence="10" type="ORF">GEV33_003587</name>
</gene>
<accession>A0A8J6LE33</accession>
<dbReference type="SUPFAM" id="SSF52518">
    <property type="entry name" value="Thiamin diphosphate-binding fold (THDP-binding)"/>
    <property type="match status" value="2"/>
</dbReference>
<dbReference type="InterPro" id="IPR043502">
    <property type="entry name" value="DNA/RNA_pol_sf"/>
</dbReference>
<feature type="region of interest" description="Disordered" evidence="7">
    <location>
        <begin position="894"/>
        <end position="927"/>
    </location>
</feature>
<dbReference type="InterPro" id="IPR029061">
    <property type="entry name" value="THDP-binding"/>
</dbReference>
<dbReference type="GO" id="GO:0016624">
    <property type="term" value="F:oxidoreductase activity, acting on the aldehyde or oxo group of donors, disulfide as acceptor"/>
    <property type="evidence" value="ECO:0007669"/>
    <property type="project" value="InterPro"/>
</dbReference>
<dbReference type="InterPro" id="IPR013103">
    <property type="entry name" value="RVT_2"/>
</dbReference>
<dbReference type="InterPro" id="IPR018998">
    <property type="entry name" value="EndoU_C"/>
</dbReference>
<dbReference type="Pfam" id="PF00676">
    <property type="entry name" value="E1_dh"/>
    <property type="match status" value="1"/>
</dbReference>
<dbReference type="Pfam" id="PF25597">
    <property type="entry name" value="SH3_retrovirus"/>
    <property type="match status" value="1"/>
</dbReference>
<dbReference type="GO" id="GO:0016787">
    <property type="term" value="F:hydrolase activity"/>
    <property type="evidence" value="ECO:0007669"/>
    <property type="project" value="UniProtKB-KW"/>
</dbReference>